<evidence type="ECO:0000256" key="4">
    <source>
        <dbReference type="ARBA" id="ARBA00023128"/>
    </source>
</evidence>
<comment type="subcellular location">
    <subcellularLocation>
        <location evidence="1">Mitochondrion membrane</location>
    </subcellularLocation>
</comment>
<evidence type="ECO:0000256" key="3">
    <source>
        <dbReference type="ARBA" id="ARBA00022989"/>
    </source>
</evidence>
<dbReference type="GO" id="GO:0006754">
    <property type="term" value="P:ATP biosynthetic process"/>
    <property type="evidence" value="ECO:0007669"/>
    <property type="project" value="UniProtKB-KW"/>
</dbReference>
<protein>
    <submittedName>
        <fullName evidence="9">ATP synthase F0 subunit 8</fullName>
    </submittedName>
</protein>
<reference evidence="9" key="1">
    <citation type="journal article" date="2016" name="Sci. Rep.">
        <title>Mitogenomes from type specimens, a genotyping tool for morphologically simple species: ten genomes of agar-producing red algae.</title>
        <authorList>
            <person name="Boo G.H."/>
            <person name="Hughey J.R."/>
            <person name="Miller K.A."/>
            <person name="Boo S.M."/>
        </authorList>
    </citation>
    <scope>NUCLEOTIDE SEQUENCE</scope>
</reference>
<evidence type="ECO:0000259" key="8">
    <source>
        <dbReference type="Pfam" id="PF02326"/>
    </source>
</evidence>
<keyword evidence="3 7" id="KW-1133">Transmembrane helix</keyword>
<proteinExistence type="predicted"/>
<keyword evidence="4 9" id="KW-0496">Mitochondrion</keyword>
<dbReference type="EMBL" id="KX427235">
    <property type="protein sequence ID" value="AOX49071.1"/>
    <property type="molecule type" value="Genomic_DNA"/>
</dbReference>
<feature type="transmembrane region" description="Helical" evidence="7">
    <location>
        <begin position="12"/>
        <end position="32"/>
    </location>
</feature>
<sequence length="138" mass="16413">MPQLDRIILFPQIFWLFIVFVSFYIVLTHFFLPRFLKVLKSRKSIIDLNDSKIIKIRDQFIKSEQQLNQILVNDLLVIRKIFNSNPTFEVFYLKNSETKKVDETLSKALKNSVLFCNFQILDLIEIRCKLANNVKLDN</sequence>
<dbReference type="RefSeq" id="YP_009317619.1">
    <property type="nucleotide sequence ID" value="NC_031842.1"/>
</dbReference>
<dbReference type="GO" id="GO:0031966">
    <property type="term" value="C:mitochondrial membrane"/>
    <property type="evidence" value="ECO:0007669"/>
    <property type="project" value="UniProtKB-SubCell"/>
</dbReference>
<evidence type="ECO:0000256" key="1">
    <source>
        <dbReference type="ARBA" id="ARBA00004325"/>
    </source>
</evidence>
<evidence type="ECO:0000256" key="5">
    <source>
        <dbReference type="ARBA" id="ARBA00023136"/>
    </source>
</evidence>
<dbReference type="AlphaFoldDB" id="A0A1D8X7R3"/>
<feature type="domain" description="ATP synthase YMF19-like N-terminal" evidence="8">
    <location>
        <begin position="2"/>
        <end position="72"/>
    </location>
</feature>
<keyword evidence="5 7" id="KW-0472">Membrane</keyword>
<dbReference type="Pfam" id="PF02326">
    <property type="entry name" value="YMF19"/>
    <property type="match status" value="1"/>
</dbReference>
<gene>
    <name evidence="9" type="primary">atp8</name>
</gene>
<keyword evidence="6" id="KW-0066">ATP synthesis</keyword>
<evidence type="ECO:0000256" key="7">
    <source>
        <dbReference type="SAM" id="Phobius"/>
    </source>
</evidence>
<accession>A0A1D8X7R3</accession>
<keyword evidence="2 7" id="KW-0812">Transmembrane</keyword>
<evidence type="ECO:0000256" key="2">
    <source>
        <dbReference type="ARBA" id="ARBA00022692"/>
    </source>
</evidence>
<organism evidence="9">
    <name type="scientific">Pterocladia mexicana</name>
    <dbReference type="NCBI Taxonomy" id="1911544"/>
    <lineage>
        <taxon>Eukaryota</taxon>
        <taxon>Rhodophyta</taxon>
        <taxon>Florideophyceae</taxon>
        <taxon>Rhodymeniophycidae</taxon>
        <taxon>Gelidiales</taxon>
        <taxon>Pterocladiaceae</taxon>
        <taxon>Pterocladia</taxon>
    </lineage>
</organism>
<reference evidence="9" key="2">
    <citation type="submission" date="2016-06" db="EMBL/GenBank/DDBJ databases">
        <authorList>
            <person name="Kjaerup R.B."/>
            <person name="Dalgaard T.S."/>
            <person name="Juul-Madsen H.R."/>
        </authorList>
    </citation>
    <scope>NUCLEOTIDE SEQUENCE</scope>
</reference>
<dbReference type="GeneID" id="30218869"/>
<geneLocation type="mitochondrion" evidence="9"/>
<name>A0A1D8X7R3_9FLOR</name>
<evidence type="ECO:0000256" key="6">
    <source>
        <dbReference type="ARBA" id="ARBA00023310"/>
    </source>
</evidence>
<evidence type="ECO:0000313" key="9">
    <source>
        <dbReference type="EMBL" id="AOX49071.1"/>
    </source>
</evidence>
<dbReference type="InterPro" id="IPR003319">
    <property type="entry name" value="YMF19-like_N"/>
</dbReference>